<dbReference type="PROSITE" id="PS51918">
    <property type="entry name" value="RADICAL_SAM"/>
    <property type="match status" value="1"/>
</dbReference>
<evidence type="ECO:0000256" key="6">
    <source>
        <dbReference type="ARBA" id="ARBA00022485"/>
    </source>
</evidence>
<dbReference type="SFLD" id="SFLDS00029">
    <property type="entry name" value="Radical_SAM"/>
    <property type="match status" value="1"/>
</dbReference>
<dbReference type="InterPro" id="IPR007197">
    <property type="entry name" value="rSAM"/>
</dbReference>
<dbReference type="SFLD" id="SFLDF00314">
    <property type="entry name" value="L-lysine_2_3-aminomutase_(yjeK"/>
    <property type="match status" value="1"/>
</dbReference>
<evidence type="ECO:0000256" key="13">
    <source>
        <dbReference type="ARBA" id="ARBA00030756"/>
    </source>
</evidence>
<protein>
    <recommendedName>
        <fullName evidence="5">L-lysine 2,3-aminomutase</fullName>
    </recommendedName>
    <alternativeName>
        <fullName evidence="13">EF-P post-translational modification enzyme B</fullName>
    </alternativeName>
</protein>
<dbReference type="Gene3D" id="3.20.20.70">
    <property type="entry name" value="Aldolase class I"/>
    <property type="match status" value="1"/>
</dbReference>
<keyword evidence="7" id="KW-0949">S-adenosyl-L-methionine</keyword>
<dbReference type="EMBL" id="JBBMRA010000003">
    <property type="protein sequence ID" value="MEM5535747.1"/>
    <property type="molecule type" value="Genomic_DNA"/>
</dbReference>
<proteinExistence type="inferred from homology"/>
<evidence type="ECO:0000256" key="2">
    <source>
        <dbReference type="ARBA" id="ARBA00001933"/>
    </source>
</evidence>
<keyword evidence="12" id="KW-0413">Isomerase</keyword>
<keyword evidence="11" id="KW-0411">Iron-sulfur</keyword>
<dbReference type="Proteomes" id="UP001449225">
    <property type="component" value="Unassembled WGS sequence"/>
</dbReference>
<dbReference type="RefSeq" id="WP_342853911.1">
    <property type="nucleotide sequence ID" value="NZ_JBBMRA010000003.1"/>
</dbReference>
<evidence type="ECO:0000256" key="4">
    <source>
        <dbReference type="ARBA" id="ARBA00008703"/>
    </source>
</evidence>
<evidence type="ECO:0000313" key="15">
    <source>
        <dbReference type="EMBL" id="MEM5535747.1"/>
    </source>
</evidence>
<dbReference type="InterPro" id="IPR058240">
    <property type="entry name" value="rSAM_sf"/>
</dbReference>
<evidence type="ECO:0000256" key="11">
    <source>
        <dbReference type="ARBA" id="ARBA00023014"/>
    </source>
</evidence>
<dbReference type="SFLD" id="SFLDG01070">
    <property type="entry name" value="PLP-dependent"/>
    <property type="match status" value="1"/>
</dbReference>
<keyword evidence="10" id="KW-0408">Iron</keyword>
<keyword evidence="6" id="KW-0004">4Fe-4S</keyword>
<dbReference type="PANTHER" id="PTHR30538:SF1">
    <property type="entry name" value="L-LYSINE 2,3-AMINOMUTASE"/>
    <property type="match status" value="1"/>
</dbReference>
<dbReference type="Pfam" id="PF04055">
    <property type="entry name" value="Radical_SAM"/>
    <property type="match status" value="1"/>
</dbReference>
<comment type="caution">
    <text evidence="15">The sequence shown here is derived from an EMBL/GenBank/DDBJ whole genome shotgun (WGS) entry which is preliminary data.</text>
</comment>
<organism evidence="15 16">
    <name type="scientific">Neptuniibacter pectenicola</name>
    <dbReference type="NCBI Taxonomy" id="1806669"/>
    <lineage>
        <taxon>Bacteria</taxon>
        <taxon>Pseudomonadati</taxon>
        <taxon>Pseudomonadota</taxon>
        <taxon>Gammaproteobacteria</taxon>
        <taxon>Oceanospirillales</taxon>
        <taxon>Oceanospirillaceae</taxon>
        <taxon>Neptuniibacter</taxon>
    </lineage>
</organism>
<evidence type="ECO:0000256" key="9">
    <source>
        <dbReference type="ARBA" id="ARBA00022898"/>
    </source>
</evidence>
<dbReference type="InterPro" id="IPR003739">
    <property type="entry name" value="Lys_aminomutase/Glu_NH3_mut"/>
</dbReference>
<evidence type="ECO:0000256" key="5">
    <source>
        <dbReference type="ARBA" id="ARBA00022363"/>
    </source>
</evidence>
<gene>
    <name evidence="15" type="primary">epmB</name>
    <name evidence="15" type="ORF">WNY58_05000</name>
</gene>
<evidence type="ECO:0000256" key="8">
    <source>
        <dbReference type="ARBA" id="ARBA00022723"/>
    </source>
</evidence>
<evidence type="ECO:0000256" key="12">
    <source>
        <dbReference type="ARBA" id="ARBA00023235"/>
    </source>
</evidence>
<keyword evidence="8" id="KW-0479">Metal-binding</keyword>
<name>A0ABU9TQ81_9GAMM</name>
<comment type="cofactor">
    <cofactor evidence="2">
        <name>pyridoxal 5'-phosphate</name>
        <dbReference type="ChEBI" id="CHEBI:597326"/>
    </cofactor>
</comment>
<evidence type="ECO:0000256" key="3">
    <source>
        <dbReference type="ARBA" id="ARBA00001966"/>
    </source>
</evidence>
<evidence type="ECO:0000256" key="7">
    <source>
        <dbReference type="ARBA" id="ARBA00022691"/>
    </source>
</evidence>
<evidence type="ECO:0000259" key="14">
    <source>
        <dbReference type="PROSITE" id="PS51918"/>
    </source>
</evidence>
<keyword evidence="9" id="KW-0663">Pyridoxal phosphate</keyword>
<evidence type="ECO:0000256" key="10">
    <source>
        <dbReference type="ARBA" id="ARBA00023004"/>
    </source>
</evidence>
<dbReference type="InterPro" id="IPR013785">
    <property type="entry name" value="Aldolase_TIM"/>
</dbReference>
<feature type="domain" description="Radical SAM core" evidence="14">
    <location>
        <begin position="114"/>
        <end position="337"/>
    </location>
</feature>
<dbReference type="PIRSF" id="PIRSF004911">
    <property type="entry name" value="DUF160"/>
    <property type="match status" value="1"/>
</dbReference>
<evidence type="ECO:0000313" key="16">
    <source>
        <dbReference type="Proteomes" id="UP001449225"/>
    </source>
</evidence>
<dbReference type="NCBIfam" id="TIGR03821">
    <property type="entry name" value="EFP_modif_epmB"/>
    <property type="match status" value="1"/>
</dbReference>
<dbReference type="NCBIfam" id="TIGR00238">
    <property type="entry name" value="KamA family radical SAM protein"/>
    <property type="match status" value="1"/>
</dbReference>
<dbReference type="CDD" id="cd01335">
    <property type="entry name" value="Radical_SAM"/>
    <property type="match status" value="1"/>
</dbReference>
<keyword evidence="16" id="KW-1185">Reference proteome</keyword>
<comment type="cofactor">
    <cofactor evidence="3">
        <name>[4Fe-4S] cluster</name>
        <dbReference type="ChEBI" id="CHEBI:49883"/>
    </cofactor>
</comment>
<reference evidence="15 16" key="1">
    <citation type="submission" date="2024-03" db="EMBL/GenBank/DDBJ databases">
        <title>Community enrichment and isolation of bacterial strains for fucoidan degradation.</title>
        <authorList>
            <person name="Sichert A."/>
        </authorList>
    </citation>
    <scope>NUCLEOTIDE SEQUENCE [LARGE SCALE GENOMIC DNA]</scope>
    <source>
        <strain evidence="15 16">AS76</strain>
    </source>
</reference>
<comment type="similarity">
    <text evidence="4">Belongs to the radical SAM superfamily. KamA family.</text>
</comment>
<dbReference type="SUPFAM" id="SSF102114">
    <property type="entry name" value="Radical SAM enzymes"/>
    <property type="match status" value="1"/>
</dbReference>
<dbReference type="PANTHER" id="PTHR30538">
    <property type="entry name" value="LYSINE 2,3-AMINOMUTASE-RELATED"/>
    <property type="match status" value="1"/>
</dbReference>
<accession>A0ABU9TQ81</accession>
<comment type="catalytic activity">
    <reaction evidence="1">
        <text>L-lysine = D-beta-lysine</text>
        <dbReference type="Rhea" id="RHEA:44148"/>
        <dbReference type="ChEBI" id="CHEBI:32551"/>
        <dbReference type="ChEBI" id="CHEBI:84138"/>
    </reaction>
</comment>
<dbReference type="InterPro" id="IPR022462">
    <property type="entry name" value="EpmB"/>
</dbReference>
<evidence type="ECO:0000256" key="1">
    <source>
        <dbReference type="ARBA" id="ARBA00001352"/>
    </source>
</evidence>
<sequence length="345" mass="38577">MNSFQKTAKINKIPHQSDKNATWQQLLSHTINSPQALIERLELPNSFLQGALDGANEFALKVPEPYLEKIKKGDPADPLLRQILPLDAELDTIPGYVTDPLAEMGANHRDGLIHKYKGRVLLIISGACAINCRYCFRRHFPYQENRLGPDQWQGILDYLTADPSISEVIFSGGDPLATSDERLIRMIKDLEAIPQLKRLRIHTRLPIVIPQRITTALTSILKACRFNTVMVLHANHPNELDAQTGAVVAELKQANVTVLNQAVLLKGVNDSVETLQQLSETLFHYGILPYYLFTLDPVQGAAHFNVSDDTALDLFEQLQNLLPGYLLPKLAREVPAKGSKTLLKR</sequence>